<evidence type="ECO:0000313" key="2">
    <source>
        <dbReference type="EMBL" id="CEK78718.1"/>
    </source>
</evidence>
<feature type="non-terminal residue" evidence="2">
    <location>
        <position position="1"/>
    </location>
</feature>
<organism evidence="2">
    <name type="scientific">Arion vulgaris</name>
    <dbReference type="NCBI Taxonomy" id="1028688"/>
    <lineage>
        <taxon>Eukaryota</taxon>
        <taxon>Metazoa</taxon>
        <taxon>Spiralia</taxon>
        <taxon>Lophotrochozoa</taxon>
        <taxon>Mollusca</taxon>
        <taxon>Gastropoda</taxon>
        <taxon>Heterobranchia</taxon>
        <taxon>Euthyneura</taxon>
        <taxon>Panpulmonata</taxon>
        <taxon>Eupulmonata</taxon>
        <taxon>Stylommatophora</taxon>
        <taxon>Helicina</taxon>
        <taxon>Arionoidea</taxon>
        <taxon>Arionidae</taxon>
        <taxon>Arion</taxon>
    </lineage>
</organism>
<dbReference type="AlphaFoldDB" id="A0A0B7AD55"/>
<dbReference type="EMBL" id="HACG01031853">
    <property type="protein sequence ID" value="CEK78718.1"/>
    <property type="molecule type" value="Transcribed_RNA"/>
</dbReference>
<accession>A0A0B7AD55</accession>
<protein>
    <submittedName>
        <fullName evidence="2">Uncharacterized protein</fullName>
    </submittedName>
</protein>
<feature type="region of interest" description="Disordered" evidence="1">
    <location>
        <begin position="1"/>
        <end position="56"/>
    </location>
</feature>
<evidence type="ECO:0000256" key="1">
    <source>
        <dbReference type="SAM" id="MobiDB-lite"/>
    </source>
</evidence>
<gene>
    <name evidence="2" type="primary">ORF111569</name>
</gene>
<proteinExistence type="predicted"/>
<name>A0A0B7AD55_9EUPU</name>
<sequence>EMFVPLKEDPEESFPSKAQSKTQISPPAYKHQKSAFHPVKSSSQQTSRKPASPKQN</sequence>
<reference evidence="2" key="1">
    <citation type="submission" date="2014-12" db="EMBL/GenBank/DDBJ databases">
        <title>Insight into the proteome of Arion vulgaris.</title>
        <authorList>
            <person name="Aradska J."/>
            <person name="Bulat T."/>
            <person name="Smidak R."/>
            <person name="Sarate P."/>
            <person name="Gangsoo J."/>
            <person name="Sialana F."/>
            <person name="Bilban M."/>
            <person name="Lubec G."/>
        </authorList>
    </citation>
    <scope>NUCLEOTIDE SEQUENCE</scope>
    <source>
        <tissue evidence="2">Skin</tissue>
    </source>
</reference>
<feature type="compositionally biased region" description="Polar residues" evidence="1">
    <location>
        <begin position="40"/>
        <end position="56"/>
    </location>
</feature>
<feature type="compositionally biased region" description="Polar residues" evidence="1">
    <location>
        <begin position="16"/>
        <end position="25"/>
    </location>
</feature>